<gene>
    <name evidence="2" type="ORF">JOF55_002044</name>
</gene>
<dbReference type="EMBL" id="JAVDXW010000001">
    <property type="protein sequence ID" value="MDR7301863.1"/>
    <property type="molecule type" value="Genomic_DNA"/>
</dbReference>
<dbReference type="AlphaFoldDB" id="A0AAE3ZBG8"/>
<dbReference type="RefSeq" id="WP_310272903.1">
    <property type="nucleotide sequence ID" value="NZ_JAVDXW010000001.1"/>
</dbReference>
<dbReference type="Proteomes" id="UP001180845">
    <property type="component" value="Unassembled WGS sequence"/>
</dbReference>
<comment type="caution">
    <text evidence="2">The sequence shown here is derived from an EMBL/GenBank/DDBJ whole genome shotgun (WGS) entry which is preliminary data.</text>
</comment>
<feature type="region of interest" description="Disordered" evidence="1">
    <location>
        <begin position="75"/>
        <end position="162"/>
    </location>
</feature>
<feature type="compositionally biased region" description="Basic and acidic residues" evidence="1">
    <location>
        <begin position="75"/>
        <end position="104"/>
    </location>
</feature>
<reference evidence="2" key="1">
    <citation type="submission" date="2023-07" db="EMBL/GenBank/DDBJ databases">
        <title>Sequencing the genomes of 1000 actinobacteria strains.</title>
        <authorList>
            <person name="Klenk H.-P."/>
        </authorList>
    </citation>
    <scope>NUCLEOTIDE SEQUENCE</scope>
    <source>
        <strain evidence="2">DSM 45977</strain>
    </source>
</reference>
<evidence type="ECO:0000256" key="1">
    <source>
        <dbReference type="SAM" id="MobiDB-lite"/>
    </source>
</evidence>
<proteinExistence type="predicted"/>
<accession>A0AAE3ZBG8</accession>
<name>A0AAE3ZBG8_9ACTN</name>
<evidence type="ECO:0000313" key="2">
    <source>
        <dbReference type="EMBL" id="MDR7301863.1"/>
    </source>
</evidence>
<sequence>MNNPIDPARLDEIAEYYDTHDTSAELRRAKPENDTESDPMVSTSLRLPKSLLDWVREQADAEHIRPTALIRRWLEQKRDSEQPGRKHPADDAASVDERVRRLEEIVLGQGSDEGVSMSREARKRRYEEGRSKHRTASRRRVAQPPRGGGAKKTGTTRDRKRL</sequence>
<feature type="compositionally biased region" description="Basic residues" evidence="1">
    <location>
        <begin position="131"/>
        <end position="141"/>
    </location>
</feature>
<feature type="compositionally biased region" description="Basic and acidic residues" evidence="1">
    <location>
        <begin position="17"/>
        <end position="33"/>
    </location>
</feature>
<protein>
    <submittedName>
        <fullName evidence="2">Uncharacterized protein</fullName>
    </submittedName>
</protein>
<feature type="region of interest" description="Disordered" evidence="1">
    <location>
        <begin position="17"/>
        <end position="47"/>
    </location>
</feature>
<evidence type="ECO:0000313" key="3">
    <source>
        <dbReference type="Proteomes" id="UP001180845"/>
    </source>
</evidence>
<keyword evidence="3" id="KW-1185">Reference proteome</keyword>
<organism evidence="2 3">
    <name type="scientific">Haloactinomyces albus</name>
    <dbReference type="NCBI Taxonomy" id="1352928"/>
    <lineage>
        <taxon>Bacteria</taxon>
        <taxon>Bacillati</taxon>
        <taxon>Actinomycetota</taxon>
        <taxon>Actinomycetes</taxon>
        <taxon>Actinopolysporales</taxon>
        <taxon>Actinopolysporaceae</taxon>
        <taxon>Haloactinomyces</taxon>
    </lineage>
</organism>